<proteinExistence type="predicted"/>
<feature type="transmembrane region" description="Helical" evidence="1">
    <location>
        <begin position="172"/>
        <end position="192"/>
    </location>
</feature>
<gene>
    <name evidence="2" type="ORF">CV102_23900</name>
</gene>
<sequence length="193" mass="20697">MLSLVSIAVIAFIVTNLDDLVVLTAFCGHERYRLREILLGQYLGFGLLVAVSLVGGVGVARLFTEYVRWLGILPIFVGVVWYLRIRGQAERGASSQQVVVGSTSRSRAMVVAGIGFADGGDNIAVYIPLFAAFELDETMLVAGIFLTAAGLWVLFARWLASYPLLAAHLDEYGDLVLPIVLVGLGVVILAGVV</sequence>
<dbReference type="InterPro" id="IPR004676">
    <property type="entry name" value="Cd-R_transporter"/>
</dbReference>
<evidence type="ECO:0000256" key="1">
    <source>
        <dbReference type="SAM" id="Phobius"/>
    </source>
</evidence>
<comment type="caution">
    <text evidence="2">The sequence shown here is derived from an EMBL/GenBank/DDBJ whole genome shotgun (WGS) entry which is preliminary data.</text>
</comment>
<feature type="transmembrane region" description="Helical" evidence="1">
    <location>
        <begin position="6"/>
        <end position="27"/>
    </location>
</feature>
<feature type="transmembrane region" description="Helical" evidence="1">
    <location>
        <begin position="139"/>
        <end position="160"/>
    </location>
</feature>
<name>A0A8J8PXB8_9EURY</name>
<keyword evidence="1" id="KW-0812">Transmembrane</keyword>
<dbReference type="Proteomes" id="UP000766904">
    <property type="component" value="Unassembled WGS sequence"/>
</dbReference>
<feature type="transmembrane region" description="Helical" evidence="1">
    <location>
        <begin position="39"/>
        <end position="60"/>
    </location>
</feature>
<feature type="transmembrane region" description="Helical" evidence="1">
    <location>
        <begin position="66"/>
        <end position="85"/>
    </location>
</feature>
<evidence type="ECO:0000313" key="3">
    <source>
        <dbReference type="Proteomes" id="UP000766904"/>
    </source>
</evidence>
<keyword evidence="3" id="KW-1185">Reference proteome</keyword>
<dbReference type="RefSeq" id="WP_148860489.1">
    <property type="nucleotide sequence ID" value="NZ_PHNJ01000021.1"/>
</dbReference>
<dbReference type="OrthoDB" id="71513at2157"/>
<keyword evidence="1" id="KW-1133">Transmembrane helix</keyword>
<dbReference type="EMBL" id="PHNJ01000021">
    <property type="protein sequence ID" value="TYL36185.1"/>
    <property type="molecule type" value="Genomic_DNA"/>
</dbReference>
<organism evidence="2 3">
    <name type="scientific">Natronococcus pandeyae</name>
    <dbReference type="NCBI Taxonomy" id="2055836"/>
    <lineage>
        <taxon>Archaea</taxon>
        <taxon>Methanobacteriati</taxon>
        <taxon>Methanobacteriota</taxon>
        <taxon>Stenosarchaea group</taxon>
        <taxon>Halobacteria</taxon>
        <taxon>Halobacteriales</taxon>
        <taxon>Natrialbaceae</taxon>
        <taxon>Natronococcus</taxon>
    </lineage>
</organism>
<evidence type="ECO:0000313" key="2">
    <source>
        <dbReference type="EMBL" id="TYL36185.1"/>
    </source>
</evidence>
<protein>
    <submittedName>
        <fullName evidence="2">Cadmium transporter</fullName>
    </submittedName>
</protein>
<dbReference type="AlphaFoldDB" id="A0A8J8PXB8"/>
<keyword evidence="1" id="KW-0472">Membrane</keyword>
<accession>A0A8J8PXB8</accession>
<dbReference type="Pfam" id="PF03596">
    <property type="entry name" value="Cad"/>
    <property type="match status" value="1"/>
</dbReference>
<reference evidence="2" key="1">
    <citation type="submission" date="2017-11" db="EMBL/GenBank/DDBJ databases">
        <authorList>
            <person name="Kajale S.C."/>
            <person name="Sharma A."/>
        </authorList>
    </citation>
    <scope>NUCLEOTIDE SEQUENCE</scope>
    <source>
        <strain evidence="2">LS1_42</strain>
    </source>
</reference>